<feature type="non-terminal residue" evidence="2">
    <location>
        <position position="1"/>
    </location>
</feature>
<accession>A0A1X0RGI7</accession>
<reference evidence="2" key="1">
    <citation type="journal article" date="2016" name="Proc. Natl. Acad. Sci. U.S.A.">
        <title>Lipid metabolic changes in an early divergent fungus govern the establishment of a mutualistic symbiosis with endobacteria.</title>
        <authorList>
            <person name="Lastovetsky O.A."/>
            <person name="Gaspar M.L."/>
            <person name="Mondo S.J."/>
            <person name="LaButti K.M."/>
            <person name="Sandor L."/>
            <person name="Grigoriev I.V."/>
            <person name="Henry S.A."/>
            <person name="Pawlowska T.E."/>
        </authorList>
    </citation>
    <scope>NUCLEOTIDE SEQUENCE [LARGE SCALE GENOMIC DNA]</scope>
    <source>
        <strain evidence="2">ATCC 52814</strain>
    </source>
</reference>
<sequence length="81" mass="9386">INNATIYKTKEVVTAIRDNRYTVLFLPPYSLFLNSIKEYWSKIKGKVRKTPLLKNKMITDGIEKAGQKVTPEDCQGWTRHS</sequence>
<feature type="domain" description="Tc1-like transposase DDE" evidence="1">
    <location>
        <begin position="2"/>
        <end position="54"/>
    </location>
</feature>
<dbReference type="InterPro" id="IPR038717">
    <property type="entry name" value="Tc1-like_DDE_dom"/>
</dbReference>
<dbReference type="InterPro" id="IPR036397">
    <property type="entry name" value="RNaseH_sf"/>
</dbReference>
<dbReference type="Gene3D" id="3.30.420.10">
    <property type="entry name" value="Ribonuclease H-like superfamily/Ribonuclease H"/>
    <property type="match status" value="1"/>
</dbReference>
<gene>
    <name evidence="2" type="ORF">BCV72DRAFT_198385</name>
</gene>
<dbReference type="GO" id="GO:0003676">
    <property type="term" value="F:nucleic acid binding"/>
    <property type="evidence" value="ECO:0007669"/>
    <property type="project" value="InterPro"/>
</dbReference>
<dbReference type="Pfam" id="PF13358">
    <property type="entry name" value="DDE_3"/>
    <property type="match status" value="1"/>
</dbReference>
<protein>
    <recommendedName>
        <fullName evidence="1">Tc1-like transposase DDE domain-containing protein</fullName>
    </recommendedName>
</protein>
<dbReference type="Proteomes" id="UP000242414">
    <property type="component" value="Unassembled WGS sequence"/>
</dbReference>
<proteinExistence type="predicted"/>
<dbReference type="EMBL" id="KV921859">
    <property type="protein sequence ID" value="ORE11110.1"/>
    <property type="molecule type" value="Genomic_DNA"/>
</dbReference>
<dbReference type="AlphaFoldDB" id="A0A1X0RGI7"/>
<name>A0A1X0RGI7_RHIZD</name>
<organism evidence="2">
    <name type="scientific">Rhizopus microsporus var. microsporus</name>
    <dbReference type="NCBI Taxonomy" id="86635"/>
    <lineage>
        <taxon>Eukaryota</taxon>
        <taxon>Fungi</taxon>
        <taxon>Fungi incertae sedis</taxon>
        <taxon>Mucoromycota</taxon>
        <taxon>Mucoromycotina</taxon>
        <taxon>Mucoromycetes</taxon>
        <taxon>Mucorales</taxon>
        <taxon>Mucorineae</taxon>
        <taxon>Rhizopodaceae</taxon>
        <taxon>Rhizopus</taxon>
    </lineage>
</organism>
<evidence type="ECO:0000259" key="1">
    <source>
        <dbReference type="Pfam" id="PF13358"/>
    </source>
</evidence>
<evidence type="ECO:0000313" key="2">
    <source>
        <dbReference type="EMBL" id="ORE11110.1"/>
    </source>
</evidence>
<dbReference type="VEuPathDB" id="FungiDB:BCV72DRAFT_198385"/>